<accession>A0AA46TGJ1</accession>
<dbReference type="EMBL" id="CP094970">
    <property type="protein sequence ID" value="UYM04397.1"/>
    <property type="molecule type" value="Genomic_DNA"/>
</dbReference>
<gene>
    <name evidence="2" type="ORF">L0C25_17930</name>
</gene>
<protein>
    <recommendedName>
        <fullName evidence="4">DUF559 domain-containing protein</fullName>
    </recommendedName>
</protein>
<dbReference type="Proteomes" id="UP001164390">
    <property type="component" value="Chromosome"/>
</dbReference>
<dbReference type="AlphaFoldDB" id="A0AA46TGJ1"/>
<sequence>MRDIGYVPDLTKRAAALQRAGVTKWALRGPEYESPYRGLHRPAGIAAEQPATRVADAIGLMTGGCVLTGWASRWVQGQAYCGGVRYGDDLPVVILCGPGTDLRTRPGIRPSDRRYLPGEVVDLESFAVTTMARATYDDMLDAPNPTEALVAVEMATSTVIDQACTSLDNVRAVFDAHVKTRGRAQARWALAHASTRSASPWETRTRMIATHAVGVENWLINTPIFDLHERLLGIPDLLDPDTGLVIESDGADHRKIEMHNADNVRGEGLRDHALEVVRIGSAQHSREERARTEERIRNGRDRPNPNRPRLWTTEKPAWWTDWPPGRRWD</sequence>
<dbReference type="KEGG" id="sgrg:L0C25_17930"/>
<reference evidence="2" key="1">
    <citation type="submission" date="2022-01" db="EMBL/GenBank/DDBJ databases">
        <title>Nocardioidaceae gen. sp. A5X3R13.</title>
        <authorList>
            <person name="Lopez Marin M.A."/>
            <person name="Uhlik O."/>
        </authorList>
    </citation>
    <scope>NUCLEOTIDE SEQUENCE</scope>
    <source>
        <strain evidence="2">A5X3R13</strain>
    </source>
</reference>
<evidence type="ECO:0000256" key="1">
    <source>
        <dbReference type="SAM" id="MobiDB-lite"/>
    </source>
</evidence>
<dbReference type="RefSeq" id="WP_271633097.1">
    <property type="nucleotide sequence ID" value="NZ_CP094970.1"/>
</dbReference>
<evidence type="ECO:0000313" key="2">
    <source>
        <dbReference type="EMBL" id="UYM04397.1"/>
    </source>
</evidence>
<evidence type="ECO:0000313" key="3">
    <source>
        <dbReference type="Proteomes" id="UP001164390"/>
    </source>
</evidence>
<keyword evidence="3" id="KW-1185">Reference proteome</keyword>
<evidence type="ECO:0008006" key="4">
    <source>
        <dbReference type="Google" id="ProtNLM"/>
    </source>
</evidence>
<feature type="compositionally biased region" description="Basic and acidic residues" evidence="1">
    <location>
        <begin position="284"/>
        <end position="304"/>
    </location>
</feature>
<feature type="region of interest" description="Disordered" evidence="1">
    <location>
        <begin position="281"/>
        <end position="312"/>
    </location>
</feature>
<proteinExistence type="predicted"/>
<organism evidence="2 3">
    <name type="scientific">Solicola gregarius</name>
    <dbReference type="NCBI Taxonomy" id="2908642"/>
    <lineage>
        <taxon>Bacteria</taxon>
        <taxon>Bacillati</taxon>
        <taxon>Actinomycetota</taxon>
        <taxon>Actinomycetes</taxon>
        <taxon>Propionibacteriales</taxon>
        <taxon>Nocardioidaceae</taxon>
        <taxon>Solicola</taxon>
    </lineage>
</organism>
<name>A0AA46TGJ1_9ACTN</name>